<name>A0A1Y1WYC3_9FUNG</name>
<evidence type="ECO:0000313" key="3">
    <source>
        <dbReference type="EMBL" id="ORX78328.1"/>
    </source>
</evidence>
<keyword evidence="2" id="KW-0812">Transmembrane</keyword>
<dbReference type="AlphaFoldDB" id="A0A1Y1WYC3"/>
<evidence type="ECO:0000256" key="2">
    <source>
        <dbReference type="SAM" id="Phobius"/>
    </source>
</evidence>
<keyword evidence="2" id="KW-0472">Membrane</keyword>
<sequence length="378" mass="43450">MGLYLSLVNGFNRYSKENNLDIELVLNTISPENSTTEINSYGTSIDALLNKKSTKYDIYFYFGTYTNTYGSNFADLRDYLPKEHIDLYDKNIIDNTCTYDKKLVGLMILSSILTMYGLPTPFKCQLKSTLVIDGLYISLCPILYVLIINFPDNNKFSEWVQKSKYIFMVILIGFITLVSIPLFLTKYNLVDVIINEGKSFKKCLTYATLGKIFFIFVVLILFFMILMIILLIFMEWNMKKIKSDLKLFFGAIIIDCISIVIYNISVMVNIKSYNSLNILIMSIVIIFGFSNFIFTYGVRLYYSFIKKDTDKYNLNKFLGKSGNVVLKTNSYNENKVSTSTTKNSQNNESKNSQTTSNNNNNTSFKKLSLLPKKNSRLS</sequence>
<organism evidence="3 4">
    <name type="scientific">Anaeromyces robustus</name>
    <dbReference type="NCBI Taxonomy" id="1754192"/>
    <lineage>
        <taxon>Eukaryota</taxon>
        <taxon>Fungi</taxon>
        <taxon>Fungi incertae sedis</taxon>
        <taxon>Chytridiomycota</taxon>
        <taxon>Chytridiomycota incertae sedis</taxon>
        <taxon>Neocallimastigomycetes</taxon>
        <taxon>Neocallimastigales</taxon>
        <taxon>Neocallimastigaceae</taxon>
        <taxon>Anaeromyces</taxon>
    </lineage>
</organism>
<feature type="transmembrane region" description="Helical" evidence="2">
    <location>
        <begin position="276"/>
        <end position="298"/>
    </location>
</feature>
<reference evidence="3 4" key="1">
    <citation type="submission" date="2016-08" db="EMBL/GenBank/DDBJ databases">
        <title>A Parts List for Fungal Cellulosomes Revealed by Comparative Genomics.</title>
        <authorList>
            <consortium name="DOE Joint Genome Institute"/>
            <person name="Haitjema C.H."/>
            <person name="Gilmore S.P."/>
            <person name="Henske J.K."/>
            <person name="Solomon K.V."/>
            <person name="De Groot R."/>
            <person name="Kuo A."/>
            <person name="Mondo S.J."/>
            <person name="Salamov A.A."/>
            <person name="Labutti K."/>
            <person name="Zhao Z."/>
            <person name="Chiniquy J."/>
            <person name="Barry K."/>
            <person name="Brewer H.M."/>
            <person name="Purvine S.O."/>
            <person name="Wright A.T."/>
            <person name="Boxma B."/>
            <person name="Van Alen T."/>
            <person name="Hackstein J.H."/>
            <person name="Baker S.E."/>
            <person name="Grigoriev I.V."/>
            <person name="O'Malley M.A."/>
        </authorList>
    </citation>
    <scope>NUCLEOTIDE SEQUENCE [LARGE SCALE GENOMIC DNA]</scope>
    <source>
        <strain evidence="3 4">S4</strain>
    </source>
</reference>
<comment type="caution">
    <text evidence="3">The sequence shown here is derived from an EMBL/GenBank/DDBJ whole genome shotgun (WGS) entry which is preliminary data.</text>
</comment>
<accession>A0A1Y1WYC3</accession>
<evidence type="ECO:0008006" key="5">
    <source>
        <dbReference type="Google" id="ProtNLM"/>
    </source>
</evidence>
<evidence type="ECO:0000313" key="4">
    <source>
        <dbReference type="Proteomes" id="UP000193944"/>
    </source>
</evidence>
<feature type="region of interest" description="Disordered" evidence="1">
    <location>
        <begin position="335"/>
        <end position="365"/>
    </location>
</feature>
<gene>
    <name evidence="3" type="ORF">BCR32DRAFT_247245</name>
</gene>
<feature type="transmembrane region" description="Helical" evidence="2">
    <location>
        <begin position="134"/>
        <end position="153"/>
    </location>
</feature>
<feature type="transmembrane region" description="Helical" evidence="2">
    <location>
        <begin position="103"/>
        <end position="122"/>
    </location>
</feature>
<dbReference type="Gene3D" id="3.40.190.10">
    <property type="entry name" value="Periplasmic binding protein-like II"/>
    <property type="match status" value="1"/>
</dbReference>
<feature type="transmembrane region" description="Helical" evidence="2">
    <location>
        <begin position="165"/>
        <end position="184"/>
    </location>
</feature>
<keyword evidence="4" id="KW-1185">Reference proteome</keyword>
<feature type="transmembrane region" description="Helical" evidence="2">
    <location>
        <begin position="204"/>
        <end position="233"/>
    </location>
</feature>
<feature type="compositionally biased region" description="Low complexity" evidence="1">
    <location>
        <begin position="335"/>
        <end position="363"/>
    </location>
</feature>
<evidence type="ECO:0000256" key="1">
    <source>
        <dbReference type="SAM" id="MobiDB-lite"/>
    </source>
</evidence>
<protein>
    <recommendedName>
        <fullName evidence="5">G-protein coupled receptors family 3 profile domain-containing protein</fullName>
    </recommendedName>
</protein>
<reference evidence="3 4" key="2">
    <citation type="submission" date="2016-08" db="EMBL/GenBank/DDBJ databases">
        <title>Pervasive Adenine N6-methylation of Active Genes in Fungi.</title>
        <authorList>
            <consortium name="DOE Joint Genome Institute"/>
            <person name="Mondo S.J."/>
            <person name="Dannebaum R.O."/>
            <person name="Kuo R.C."/>
            <person name="Labutti K."/>
            <person name="Haridas S."/>
            <person name="Kuo A."/>
            <person name="Salamov A."/>
            <person name="Ahrendt S.R."/>
            <person name="Lipzen A."/>
            <person name="Sullivan W."/>
            <person name="Andreopoulos W.B."/>
            <person name="Clum A."/>
            <person name="Lindquist E."/>
            <person name="Daum C."/>
            <person name="Ramamoorthy G.K."/>
            <person name="Gryganskyi A."/>
            <person name="Culley D."/>
            <person name="Magnuson J.K."/>
            <person name="James T.Y."/>
            <person name="O'Malley M.A."/>
            <person name="Stajich J.E."/>
            <person name="Spatafora J.W."/>
            <person name="Visel A."/>
            <person name="Grigoriev I.V."/>
        </authorList>
    </citation>
    <scope>NUCLEOTIDE SEQUENCE [LARGE SCALE GENOMIC DNA]</scope>
    <source>
        <strain evidence="3 4">S4</strain>
    </source>
</reference>
<dbReference type="Proteomes" id="UP000193944">
    <property type="component" value="Unassembled WGS sequence"/>
</dbReference>
<proteinExistence type="predicted"/>
<feature type="transmembrane region" description="Helical" evidence="2">
    <location>
        <begin position="245"/>
        <end position="264"/>
    </location>
</feature>
<dbReference type="EMBL" id="MCFG01000214">
    <property type="protein sequence ID" value="ORX78328.1"/>
    <property type="molecule type" value="Genomic_DNA"/>
</dbReference>
<keyword evidence="2" id="KW-1133">Transmembrane helix</keyword>